<accession>A0A0D6N7U6</accession>
<gene>
    <name evidence="1" type="ORF">Abci_046_004</name>
    <name evidence="2" type="ORF">ACI01nite_25360</name>
</gene>
<comment type="caution">
    <text evidence="1">The sequence shown here is derived from an EMBL/GenBank/DDBJ whole genome shotgun (WGS) entry which is preliminary data.</text>
</comment>
<organism evidence="1 3">
    <name type="scientific">Acetobacter cibinongensis</name>
    <dbReference type="NCBI Taxonomy" id="146475"/>
    <lineage>
        <taxon>Bacteria</taxon>
        <taxon>Pseudomonadati</taxon>
        <taxon>Pseudomonadota</taxon>
        <taxon>Alphaproteobacteria</taxon>
        <taxon>Acetobacterales</taxon>
        <taxon>Acetobacteraceae</taxon>
        <taxon>Acetobacter</taxon>
    </lineage>
</organism>
<dbReference type="RefSeq" id="WP_048839615.1">
    <property type="nucleotide sequence ID" value="NZ_BAMV01000044.1"/>
</dbReference>
<evidence type="ECO:0000313" key="1">
    <source>
        <dbReference type="EMBL" id="GAN61571.1"/>
    </source>
</evidence>
<evidence type="ECO:0000313" key="3">
    <source>
        <dbReference type="Proteomes" id="UP000032671"/>
    </source>
</evidence>
<accession>A0A6N3SSA7</accession>
<keyword evidence="4" id="KW-1185">Reference proteome</keyword>
<reference evidence="2 4" key="2">
    <citation type="submission" date="2019-07" db="EMBL/GenBank/DDBJ databases">
        <title>Whole genome shotgun sequence of Acetobacter cibinongensis NBRC 16605.</title>
        <authorList>
            <person name="Hosoyama A."/>
            <person name="Uohara A."/>
            <person name="Ohji S."/>
            <person name="Ichikawa N."/>
        </authorList>
    </citation>
    <scope>NUCLEOTIDE SEQUENCE [LARGE SCALE GENOMIC DNA]</scope>
    <source>
        <strain evidence="2 4">NBRC 16605</strain>
    </source>
</reference>
<protein>
    <submittedName>
        <fullName evidence="1">Uncharacterized protein</fullName>
    </submittedName>
</protein>
<sequence length="72" mass="8010">MTTQIRINRADQLHAQADTLFVAAERIEQFSRACAASNNPEGSACWQRIAKIYLIEAEAFAVKAEKITGKRS</sequence>
<reference evidence="1 3" key="1">
    <citation type="submission" date="2012-11" db="EMBL/GenBank/DDBJ databases">
        <title>Whole genome sequence of Acetobacter cibinongensis 4H-1.</title>
        <authorList>
            <person name="Azuma Y."/>
            <person name="Higashiura N."/>
            <person name="Hirakawa H."/>
            <person name="Matsushita K."/>
        </authorList>
    </citation>
    <scope>NUCLEOTIDE SEQUENCE [LARGE SCALE GENOMIC DNA]</scope>
    <source>
        <strain evidence="1 3">4H-1</strain>
    </source>
</reference>
<dbReference type="STRING" id="1231339.Abci_046_004"/>
<dbReference type="Proteomes" id="UP000032671">
    <property type="component" value="Unassembled WGS sequence"/>
</dbReference>
<dbReference type="AlphaFoldDB" id="A0A0D6N7U6"/>
<proteinExistence type="predicted"/>
<dbReference type="Proteomes" id="UP000321891">
    <property type="component" value="Unassembled WGS sequence"/>
</dbReference>
<evidence type="ECO:0000313" key="4">
    <source>
        <dbReference type="Proteomes" id="UP000321891"/>
    </source>
</evidence>
<dbReference type="EMBL" id="BJVU01000016">
    <property type="protein sequence ID" value="GEL59934.1"/>
    <property type="molecule type" value="Genomic_DNA"/>
</dbReference>
<name>A0A0D6N7U6_9PROT</name>
<evidence type="ECO:0000313" key="2">
    <source>
        <dbReference type="EMBL" id="GEL59934.1"/>
    </source>
</evidence>
<dbReference type="EMBL" id="BAMV01000044">
    <property type="protein sequence ID" value="GAN61571.1"/>
    <property type="molecule type" value="Genomic_DNA"/>
</dbReference>